<protein>
    <submittedName>
        <fullName evidence="4">Telomerase protein component 1-like</fullName>
    </submittedName>
</protein>
<dbReference type="OrthoDB" id="427368at2759"/>
<dbReference type="PROSITE" id="PS50988">
    <property type="entry name" value="TROVE"/>
    <property type="match status" value="1"/>
</dbReference>
<dbReference type="GO" id="GO:0003723">
    <property type="term" value="F:RNA binding"/>
    <property type="evidence" value="ECO:0007669"/>
    <property type="project" value="InterPro"/>
</dbReference>
<dbReference type="InterPro" id="IPR037214">
    <property type="entry name" value="TROVE_dom_sf"/>
</dbReference>
<sequence length="656" mass="74165">MPPTKGATTTMVFPTHNPLLTTGSTGLMSSSSVNQNTNMESLTKVNPLLGQSTKYPNPLLGSGFALAQSKPKSSPQLQNDLTTNKLLLGSSKTHTKKSKPVRMESNVELSGKEKIMLIKTPSLQNPALVQSKPLIGTTVNNLLTSGLKHGFQTSHNPLLHTGKLLQVSQSSSVHNHQVLSQGSLQLSTKSTILPQPKESLIKIQADQRQPLSGHLQMREHKKVEKSTKKEAAIADKGKPLKKKHRTAKKYKHDPDVKVTHGERKVMLEAEAMKPEYDIRLDIATETIEQPAFLPPELDSSICQQMPTTNLPALKQTLINAVSGSLIQSPNLRDEHDSTRGRLSTLAEQLLNFDPEFVLKLALYTRQELNIRVTANFLLALSANIPACRPFLKKYFSTSVRLPSDWIEVAEIYQTFHDRSLNFGSLPVALRKVMAAKFPDFDQHQLAKYNKDKKTQKKKDDKKEDKEQPKVAQQISMESEGGENEEELVRLTFTLKQLIRKLHITQPVEHVMALIGKKYPEDLESFYQSRLPGTWDPDQAGKRMKLPTPETWETQVSLRGNKAEVWEELIDHKKLPFMAMLRNLRNMLTAGISSKHHGWVLRKLTDEGAVINSRQFPFRFFSAYEVLNQLEKDLTAAEWAGTWKRAWRRAWWWAWQG</sequence>
<feature type="domain" description="TROVE" evidence="2">
    <location>
        <begin position="296"/>
        <end position="656"/>
    </location>
</feature>
<evidence type="ECO:0000256" key="1">
    <source>
        <dbReference type="SAM" id="MobiDB-lite"/>
    </source>
</evidence>
<dbReference type="Pfam" id="PF05731">
    <property type="entry name" value="TROVE"/>
    <property type="match status" value="1"/>
</dbReference>
<dbReference type="RefSeq" id="XP_035668914.1">
    <property type="nucleotide sequence ID" value="XM_035813021.1"/>
</dbReference>
<feature type="compositionally biased region" description="Polar residues" evidence="1">
    <location>
        <begin position="70"/>
        <end position="85"/>
    </location>
</feature>
<dbReference type="PANTHER" id="PTHR44791:SF1">
    <property type="entry name" value="TELOMERASE PROTEIN COMPONENT 1"/>
    <property type="match status" value="1"/>
</dbReference>
<reference evidence="4" key="2">
    <citation type="submission" date="2025-08" db="UniProtKB">
        <authorList>
            <consortium name="RefSeq"/>
        </authorList>
    </citation>
    <scope>IDENTIFICATION</scope>
    <source>
        <strain evidence="4">S238N-H82</strain>
        <tissue evidence="4">Testes</tissue>
    </source>
</reference>
<feature type="compositionally biased region" description="Basic and acidic residues" evidence="1">
    <location>
        <begin position="448"/>
        <end position="468"/>
    </location>
</feature>
<dbReference type="PANTHER" id="PTHR44791">
    <property type="entry name" value="TELOMERASE PROTEIN COMPONENT 1 TEP1"/>
    <property type="match status" value="1"/>
</dbReference>
<organism evidence="3 4">
    <name type="scientific">Branchiostoma floridae</name>
    <name type="common">Florida lancelet</name>
    <name type="synonym">Amphioxus</name>
    <dbReference type="NCBI Taxonomy" id="7739"/>
    <lineage>
        <taxon>Eukaryota</taxon>
        <taxon>Metazoa</taxon>
        <taxon>Chordata</taxon>
        <taxon>Cephalochordata</taxon>
        <taxon>Leptocardii</taxon>
        <taxon>Amphioxiformes</taxon>
        <taxon>Branchiostomatidae</taxon>
        <taxon>Branchiostoma</taxon>
    </lineage>
</organism>
<feature type="region of interest" description="Disordered" evidence="1">
    <location>
        <begin position="448"/>
        <end position="482"/>
    </location>
</feature>
<feature type="region of interest" description="Disordered" evidence="1">
    <location>
        <begin position="67"/>
        <end position="107"/>
    </location>
</feature>
<name>A0A9J7MIX3_BRAFL</name>
<evidence type="ECO:0000313" key="4">
    <source>
        <dbReference type="RefSeq" id="XP_035668914.1"/>
    </source>
</evidence>
<dbReference type="Proteomes" id="UP000001554">
    <property type="component" value="Chromosome 3"/>
</dbReference>
<dbReference type="SUPFAM" id="SSF140864">
    <property type="entry name" value="TROVE domain-like"/>
    <property type="match status" value="1"/>
</dbReference>
<keyword evidence="3" id="KW-1185">Reference proteome</keyword>
<dbReference type="GeneID" id="118411020"/>
<gene>
    <name evidence="4" type="primary">LOC118411020</name>
</gene>
<reference evidence="3" key="1">
    <citation type="journal article" date="2020" name="Nat. Ecol. Evol.">
        <title>Deeply conserved synteny resolves early events in vertebrate evolution.</title>
        <authorList>
            <person name="Simakov O."/>
            <person name="Marletaz F."/>
            <person name="Yue J.X."/>
            <person name="O'Connell B."/>
            <person name="Jenkins J."/>
            <person name="Brandt A."/>
            <person name="Calef R."/>
            <person name="Tung C.H."/>
            <person name="Huang T.K."/>
            <person name="Schmutz J."/>
            <person name="Satoh N."/>
            <person name="Yu J.K."/>
            <person name="Putnam N.H."/>
            <person name="Green R.E."/>
            <person name="Rokhsar D.S."/>
        </authorList>
    </citation>
    <scope>NUCLEOTIDE SEQUENCE [LARGE SCALE GENOMIC DNA]</scope>
    <source>
        <strain evidence="3">S238N-H82</strain>
    </source>
</reference>
<accession>A0A9J7MIX3</accession>
<proteinExistence type="predicted"/>
<dbReference type="InterPro" id="IPR008858">
    <property type="entry name" value="TROVE_dom"/>
</dbReference>
<dbReference type="InterPro" id="IPR052652">
    <property type="entry name" value="Telomerase_Complex_Comp"/>
</dbReference>
<dbReference type="KEGG" id="bfo:118411020"/>
<evidence type="ECO:0000259" key="2">
    <source>
        <dbReference type="PROSITE" id="PS50988"/>
    </source>
</evidence>
<evidence type="ECO:0000313" key="3">
    <source>
        <dbReference type="Proteomes" id="UP000001554"/>
    </source>
</evidence>
<dbReference type="AlphaFoldDB" id="A0A9J7MIX3"/>